<evidence type="ECO:0000313" key="2">
    <source>
        <dbReference type="Proteomes" id="UP000245870"/>
    </source>
</evidence>
<dbReference type="Proteomes" id="UP000245870">
    <property type="component" value="Unassembled WGS sequence"/>
</dbReference>
<gene>
    <name evidence="1" type="ORF">C7379_1056</name>
</gene>
<protein>
    <submittedName>
        <fullName evidence="1">Uncharacterized protein</fullName>
    </submittedName>
</protein>
<sequence length="74" mass="8029">MVSLLVSALRCSMSGGEILARACPVPPAGRHKLAKKRWPCMPMDDDGFLVFCDRSMTACDKGTIFNPQTATVDL</sequence>
<dbReference type="EMBL" id="QENY01000005">
    <property type="protein sequence ID" value="PVX56887.1"/>
    <property type="molecule type" value="Genomic_DNA"/>
</dbReference>
<dbReference type="AlphaFoldDB" id="A0A2U0UGT7"/>
<organism evidence="1 2">
    <name type="scientific">Hallella colorans</name>
    <dbReference type="NCBI Taxonomy" id="1703337"/>
    <lineage>
        <taxon>Bacteria</taxon>
        <taxon>Pseudomonadati</taxon>
        <taxon>Bacteroidota</taxon>
        <taxon>Bacteroidia</taxon>
        <taxon>Bacteroidales</taxon>
        <taxon>Prevotellaceae</taxon>
        <taxon>Hallella</taxon>
    </lineage>
</organism>
<keyword evidence="2" id="KW-1185">Reference proteome</keyword>
<reference evidence="1 2" key="1">
    <citation type="submission" date="2018-05" db="EMBL/GenBank/DDBJ databases">
        <title>Genomic Encyclopedia of Type Strains, Phase IV (KMG-IV): sequencing the most valuable type-strain genomes for metagenomic binning, comparative biology and taxonomic classification.</title>
        <authorList>
            <person name="Goeker M."/>
        </authorList>
    </citation>
    <scope>NUCLEOTIDE SEQUENCE [LARGE SCALE GENOMIC DNA]</scope>
    <source>
        <strain evidence="1 2">DSM 100333</strain>
    </source>
</reference>
<name>A0A2U0UGT7_9BACT</name>
<evidence type="ECO:0000313" key="1">
    <source>
        <dbReference type="EMBL" id="PVX56887.1"/>
    </source>
</evidence>
<comment type="caution">
    <text evidence="1">The sequence shown here is derived from an EMBL/GenBank/DDBJ whole genome shotgun (WGS) entry which is preliminary data.</text>
</comment>
<accession>A0A2U0UGT7</accession>
<proteinExistence type="predicted"/>